<keyword evidence="2" id="KW-1185">Reference proteome</keyword>
<dbReference type="Proteomes" id="UP000319949">
    <property type="component" value="Unassembled WGS sequence"/>
</dbReference>
<reference evidence="1 2" key="1">
    <citation type="submission" date="2019-06" db="EMBL/GenBank/DDBJ databases">
        <title>Genomic Encyclopedia of Type Strains, Phase IV (KMG-V): Genome sequencing to study the core and pangenomes of soil and plant-associated prokaryotes.</title>
        <authorList>
            <person name="Whitman W."/>
        </authorList>
    </citation>
    <scope>NUCLEOTIDE SEQUENCE [LARGE SCALE GENOMIC DNA]</scope>
    <source>
        <strain evidence="1 2">BR 510</strain>
    </source>
</reference>
<proteinExistence type="predicted"/>
<evidence type="ECO:0000313" key="1">
    <source>
        <dbReference type="EMBL" id="TWB02449.1"/>
    </source>
</evidence>
<dbReference type="OrthoDB" id="9839763at2"/>
<sequence>MKRTKAAALIGAIRLVPDVDTIGVPIFGEIGRGNATFTLEMDPDLRIAEFREFFNEQEYFITYDLPREFVNRRYEVGQPAPILFWLGHNSEIIQGDFTSVYLGSLYGVKLKDNDVLSDLGRLLDDARSGRIKDKHDRWAAEAVIAQFSEVFKQVPVRSRYWVSQYRKAVEQARRLAQPPHPIDSALREAAIDWLRRFGIKSNLRLLVGMLGNSKNGIFSRNEINDAIFAFLLEAFFNEDQPQLEIYLKEPVLHKAFPKGLNGYFEERKYPEVPFPYRKERDFSRKIIRELISTNRRATFSKVENLAFIAYGRSDLPRGLEGEVRQMSSKVEEELGEARYEAEDVFGARLYSSERREVATRLLHLFNQLNQLERVIEGDDRLRGRTYAIRFGLSDDEVERWERIREAGF</sequence>
<protein>
    <submittedName>
        <fullName evidence="1">Uncharacterized protein</fullName>
    </submittedName>
</protein>
<dbReference type="AlphaFoldDB" id="A0A560DZ98"/>
<gene>
    <name evidence="1" type="ORF">FBZ96_1031231</name>
</gene>
<accession>A0A560DZ98</accession>
<organism evidence="1 2">
    <name type="scientific">Bradyrhizobium stylosanthis</name>
    <dbReference type="NCBI Taxonomy" id="1803665"/>
    <lineage>
        <taxon>Bacteria</taxon>
        <taxon>Pseudomonadati</taxon>
        <taxon>Pseudomonadota</taxon>
        <taxon>Alphaproteobacteria</taxon>
        <taxon>Hyphomicrobiales</taxon>
        <taxon>Nitrobacteraceae</taxon>
        <taxon>Bradyrhizobium</taxon>
    </lineage>
</organism>
<dbReference type="EMBL" id="VITK01000003">
    <property type="protein sequence ID" value="TWB02449.1"/>
    <property type="molecule type" value="Genomic_DNA"/>
</dbReference>
<name>A0A560DZ98_9BRAD</name>
<dbReference type="RefSeq" id="WP_145662336.1">
    <property type="nucleotide sequence ID" value="NZ_VITK01000003.1"/>
</dbReference>
<evidence type="ECO:0000313" key="2">
    <source>
        <dbReference type="Proteomes" id="UP000319949"/>
    </source>
</evidence>
<comment type="caution">
    <text evidence="1">The sequence shown here is derived from an EMBL/GenBank/DDBJ whole genome shotgun (WGS) entry which is preliminary data.</text>
</comment>